<evidence type="ECO:0000313" key="6">
    <source>
        <dbReference type="EMBL" id="PKX90256.1"/>
    </source>
</evidence>
<feature type="region of interest" description="Disordered" evidence="3">
    <location>
        <begin position="316"/>
        <end position="364"/>
    </location>
</feature>
<dbReference type="SMART" id="SM00326">
    <property type="entry name" value="SH3"/>
    <property type="match status" value="2"/>
</dbReference>
<organism evidence="6 7">
    <name type="scientific">Aspergillus novofumigatus (strain IBT 16806)</name>
    <dbReference type="NCBI Taxonomy" id="1392255"/>
    <lineage>
        <taxon>Eukaryota</taxon>
        <taxon>Fungi</taxon>
        <taxon>Dikarya</taxon>
        <taxon>Ascomycota</taxon>
        <taxon>Pezizomycotina</taxon>
        <taxon>Eurotiomycetes</taxon>
        <taxon>Eurotiomycetidae</taxon>
        <taxon>Eurotiales</taxon>
        <taxon>Aspergillaceae</taxon>
        <taxon>Aspergillus</taxon>
        <taxon>Aspergillus subgen. Fumigati</taxon>
    </lineage>
</organism>
<evidence type="ECO:0000259" key="5">
    <source>
        <dbReference type="PROSITE" id="PS51263"/>
    </source>
</evidence>
<dbReference type="OMA" id="FKEPRGA"/>
<dbReference type="PRINTS" id="PR00452">
    <property type="entry name" value="SH3DOMAIN"/>
</dbReference>
<dbReference type="Gene3D" id="3.40.20.10">
    <property type="entry name" value="Severin"/>
    <property type="match status" value="1"/>
</dbReference>
<dbReference type="GO" id="GO:0005884">
    <property type="term" value="C:actin filament"/>
    <property type="evidence" value="ECO:0007669"/>
    <property type="project" value="TreeGrafter"/>
</dbReference>
<evidence type="ECO:0000256" key="2">
    <source>
        <dbReference type="PROSITE-ProRule" id="PRU00192"/>
    </source>
</evidence>
<dbReference type="InterPro" id="IPR002108">
    <property type="entry name" value="ADF-H"/>
</dbReference>
<sequence length="817" mass="88108">MASLNLSSNGPSITKSYRSVIDCSLPTDRATYGQWAVFSVSTPLVNAFQSNSDSKESVLKVQNTGAGELEDLIDEFSEGKIQFAFVKVTDPNSGLPKNVLIGWCGEGVPERTKGYFTSHLSAVTKFLSNYHVQITARSEGDLTPEGIIQKVGDASGAKYTPERASPVTAVPKTLPVASKPAFTPTRTGAVDSKTMSNVSTRVVPRMSSDDNGWGPDAPPVTRTELEKVQSAYKPTKVDIEAIKSQNLPRTSHYHELPVTENNDVVKGGYQPIGKVDIAAIRKQAREAGDLKEDRPEPVRGAYEPVGKVDIAAIRSKAQKQPESSVDQSISSNPVESGNERVKSSDSPKLPDQPERLTTLPKPKVANKIGLSSAFTGTKAPLPSGFVSGPVPPATQVGIASRTFADEGGKTPAQQWAERKARERGQGPAPSPSAASGGQGGGKGEWKSSYNGKTWAPVQTTPTGNSVDRGVSQQGQELTTGPETSLPGQPDFTSRDQKLRGAGMSPSPDEEAVGVPGSENELPAPQTSQEMRPEEPLDVEAHQPIPIPPQQPRSPTPPTPPPVRESSPIRIAVPVGRGEVADAHDEQYSPPPVMPTQSLRQAVPDDEGLEDNAIDIGRETSKATVVDRPQDEALQAIVQYDYEKAEDNEIDLKEGEYVSGIEMVDKDWWLGSNARGERGLFPSNYVELVKDNQLEHLAPVAGAEEPKEIPPIVPAHSPGGRQDIAQPTAMALYDYEAAEDNELSFPEGAQIVNIVSGTSCSPFCFFVFFPLFACFWPDILVTTASLTRHQEFPDDDWWFGEYKGQKGLFPANYVQLEE</sequence>
<proteinExistence type="predicted"/>
<dbReference type="Pfam" id="PF00018">
    <property type="entry name" value="SH3_1"/>
    <property type="match status" value="2"/>
</dbReference>
<feature type="compositionally biased region" description="Low complexity" evidence="3">
    <location>
        <begin position="425"/>
        <end position="435"/>
    </location>
</feature>
<dbReference type="PROSITE" id="PS51263">
    <property type="entry name" value="ADF_H"/>
    <property type="match status" value="1"/>
</dbReference>
<dbReference type="PANTHER" id="PTHR10829:SF25">
    <property type="entry name" value="DREBRIN-LIKE PROTEIN"/>
    <property type="match status" value="1"/>
</dbReference>
<evidence type="ECO:0000259" key="4">
    <source>
        <dbReference type="PROSITE" id="PS50002"/>
    </source>
</evidence>
<dbReference type="Gene3D" id="2.30.30.40">
    <property type="entry name" value="SH3 Domains"/>
    <property type="match status" value="2"/>
</dbReference>
<dbReference type="Proteomes" id="UP000234474">
    <property type="component" value="Unassembled WGS sequence"/>
</dbReference>
<dbReference type="STRING" id="1392255.A0A2I1BY09"/>
<dbReference type="PANTHER" id="PTHR10829">
    <property type="entry name" value="CORTACTIN AND DREBRIN"/>
    <property type="match status" value="1"/>
</dbReference>
<accession>A0A2I1BY09</accession>
<evidence type="ECO:0000256" key="3">
    <source>
        <dbReference type="SAM" id="MobiDB-lite"/>
    </source>
</evidence>
<evidence type="ECO:0000313" key="7">
    <source>
        <dbReference type="Proteomes" id="UP000234474"/>
    </source>
</evidence>
<dbReference type="GO" id="GO:0051015">
    <property type="term" value="F:actin filament binding"/>
    <property type="evidence" value="ECO:0007669"/>
    <property type="project" value="TreeGrafter"/>
</dbReference>
<feature type="domain" description="ADF-H" evidence="5">
    <location>
        <begin position="3"/>
        <end position="152"/>
    </location>
</feature>
<dbReference type="Pfam" id="PF00241">
    <property type="entry name" value="Cofilin_ADF"/>
    <property type="match status" value="1"/>
</dbReference>
<dbReference type="PROSITE" id="PS50002">
    <property type="entry name" value="SH3"/>
    <property type="match status" value="2"/>
</dbReference>
<dbReference type="SUPFAM" id="SSF50044">
    <property type="entry name" value="SH3-domain"/>
    <property type="match status" value="2"/>
</dbReference>
<dbReference type="SMART" id="SM00102">
    <property type="entry name" value="ADF"/>
    <property type="match status" value="1"/>
</dbReference>
<dbReference type="InterPro" id="IPR001452">
    <property type="entry name" value="SH3_domain"/>
</dbReference>
<dbReference type="InterPro" id="IPR035719">
    <property type="entry name" value="Abp1_fungi_SH3_C1"/>
</dbReference>
<feature type="compositionally biased region" description="Polar residues" evidence="3">
    <location>
        <begin position="318"/>
        <end position="335"/>
    </location>
</feature>
<dbReference type="InterPro" id="IPR029006">
    <property type="entry name" value="ADF-H/Gelsolin-like_dom_sf"/>
</dbReference>
<dbReference type="GO" id="GO:0030427">
    <property type="term" value="C:site of polarized growth"/>
    <property type="evidence" value="ECO:0007669"/>
    <property type="project" value="TreeGrafter"/>
</dbReference>
<feature type="region of interest" description="Disordered" evidence="3">
    <location>
        <begin position="382"/>
        <end position="598"/>
    </location>
</feature>
<dbReference type="CDD" id="cd11962">
    <property type="entry name" value="SH3_Abp1_fungi_C1"/>
    <property type="match status" value="1"/>
</dbReference>
<dbReference type="Pfam" id="PF14604">
    <property type="entry name" value="SH3_9"/>
    <property type="match status" value="1"/>
</dbReference>
<feature type="compositionally biased region" description="Polar residues" evidence="3">
    <location>
        <begin position="447"/>
        <end position="486"/>
    </location>
</feature>
<dbReference type="GeneID" id="36528920"/>
<dbReference type="EMBL" id="MSZS01000008">
    <property type="protein sequence ID" value="PKX90256.1"/>
    <property type="molecule type" value="Genomic_DNA"/>
</dbReference>
<dbReference type="VEuPathDB" id="FungiDB:P174DRAFT_292028"/>
<dbReference type="FunFam" id="2.30.30.40:FF:000273">
    <property type="entry name" value="Actin binding protein"/>
    <property type="match status" value="1"/>
</dbReference>
<feature type="compositionally biased region" description="Basic and acidic residues" evidence="3">
    <location>
        <begin position="530"/>
        <end position="540"/>
    </location>
</feature>
<feature type="domain" description="SH3" evidence="4">
    <location>
        <begin position="630"/>
        <end position="690"/>
    </location>
</feature>
<comment type="caution">
    <text evidence="6">The sequence shown here is derived from an EMBL/GenBank/DDBJ whole genome shotgun (WGS) entry which is preliminary data.</text>
</comment>
<feature type="compositionally biased region" description="Pro residues" evidence="3">
    <location>
        <begin position="544"/>
        <end position="562"/>
    </location>
</feature>
<dbReference type="RefSeq" id="XP_024678851.1">
    <property type="nucleotide sequence ID" value="XM_024821594.1"/>
</dbReference>
<dbReference type="OrthoDB" id="5971719at2759"/>
<keyword evidence="7" id="KW-1185">Reference proteome</keyword>
<protein>
    <submittedName>
        <fullName evidence="6">Putative actin binding protein</fullName>
    </submittedName>
</protein>
<dbReference type="AlphaFoldDB" id="A0A2I1BY09"/>
<reference evidence="7" key="1">
    <citation type="journal article" date="2018" name="Proc. Natl. Acad. Sci. U.S.A.">
        <title>Linking secondary metabolites to gene clusters through genome sequencing of six diverse Aspergillus species.</title>
        <authorList>
            <person name="Kaerboelling I."/>
            <person name="Vesth T.C."/>
            <person name="Frisvad J.C."/>
            <person name="Nybo J.L."/>
            <person name="Theobald S."/>
            <person name="Kuo A."/>
            <person name="Bowyer P."/>
            <person name="Matsuda Y."/>
            <person name="Mondo S."/>
            <person name="Lyhne E.K."/>
            <person name="Kogle M.E."/>
            <person name="Clum A."/>
            <person name="Lipzen A."/>
            <person name="Salamov A."/>
            <person name="Ngan C.Y."/>
            <person name="Daum C."/>
            <person name="Chiniquy J."/>
            <person name="Barry K."/>
            <person name="LaButti K."/>
            <person name="Haridas S."/>
            <person name="Simmons B.A."/>
            <person name="Magnuson J.K."/>
            <person name="Mortensen U.H."/>
            <person name="Larsen T.O."/>
            <person name="Grigoriev I.V."/>
            <person name="Baker S.E."/>
            <person name="Andersen M.R."/>
        </authorList>
    </citation>
    <scope>NUCLEOTIDE SEQUENCE [LARGE SCALE GENOMIC DNA]</scope>
    <source>
        <strain evidence="7">IBT 16806</strain>
    </source>
</reference>
<dbReference type="FunFam" id="3.40.20.10:FF:000045">
    <property type="entry name" value="Actin binding protein, putative"/>
    <property type="match status" value="1"/>
</dbReference>
<dbReference type="SUPFAM" id="SSF55753">
    <property type="entry name" value="Actin depolymerizing proteins"/>
    <property type="match status" value="1"/>
</dbReference>
<dbReference type="GO" id="GO:0030833">
    <property type="term" value="P:regulation of actin filament polymerization"/>
    <property type="evidence" value="ECO:0007669"/>
    <property type="project" value="TreeGrafter"/>
</dbReference>
<dbReference type="InterPro" id="IPR036028">
    <property type="entry name" value="SH3-like_dom_sf"/>
</dbReference>
<dbReference type="CDD" id="cd11281">
    <property type="entry name" value="ADF_drebrin_like"/>
    <property type="match status" value="1"/>
</dbReference>
<name>A0A2I1BY09_ASPN1</name>
<evidence type="ECO:0000256" key="1">
    <source>
        <dbReference type="ARBA" id="ARBA00022443"/>
    </source>
</evidence>
<dbReference type="GO" id="GO:0030864">
    <property type="term" value="C:cortical actin cytoskeleton"/>
    <property type="evidence" value="ECO:0007669"/>
    <property type="project" value="TreeGrafter"/>
</dbReference>
<gene>
    <name evidence="6" type="ORF">P174DRAFT_292028</name>
</gene>
<keyword evidence="1 2" id="KW-0728">SH3 domain</keyword>
<feature type="domain" description="SH3" evidence="4">
    <location>
        <begin position="723"/>
        <end position="817"/>
    </location>
</feature>